<dbReference type="RefSeq" id="WP_105017003.1">
    <property type="nucleotide sequence ID" value="NZ_MSCN01000001.1"/>
</dbReference>
<dbReference type="PROSITE" id="PS00648">
    <property type="entry name" value="RIBONUCLEASE_P"/>
    <property type="match status" value="1"/>
</dbReference>
<dbReference type="InterPro" id="IPR000100">
    <property type="entry name" value="RNase_P"/>
</dbReference>
<sequence>MKFTLGKNERLKSRKLIESLYKEGKSVKTFPFRLVYLQKSHTSEFPAQAGFSVPKRNFKRAVDRNRIKRVMRECYRLQKEMVYSNLEQPHVFMISYIGREELSYKELYSKMNKLLELFISKIKN</sequence>
<dbReference type="Pfam" id="PF00825">
    <property type="entry name" value="Ribonuclease_P"/>
    <property type="match status" value="1"/>
</dbReference>
<evidence type="ECO:0000313" key="10">
    <source>
        <dbReference type="Proteomes" id="UP000238882"/>
    </source>
</evidence>
<keyword evidence="2 7" id="KW-0819">tRNA processing</keyword>
<dbReference type="GO" id="GO:0042781">
    <property type="term" value="F:3'-tRNA processing endoribonuclease activity"/>
    <property type="evidence" value="ECO:0007669"/>
    <property type="project" value="TreeGrafter"/>
</dbReference>
<evidence type="ECO:0000256" key="6">
    <source>
        <dbReference type="ARBA" id="ARBA00022884"/>
    </source>
</evidence>
<organism evidence="9 10">
    <name type="scientific">Polaribacter porphyrae</name>
    <dbReference type="NCBI Taxonomy" id="1137780"/>
    <lineage>
        <taxon>Bacteria</taxon>
        <taxon>Pseudomonadati</taxon>
        <taxon>Bacteroidota</taxon>
        <taxon>Flavobacteriia</taxon>
        <taxon>Flavobacteriales</taxon>
        <taxon>Flavobacteriaceae</taxon>
    </lineage>
</organism>
<keyword evidence="6 7" id="KW-0694">RNA-binding</keyword>
<dbReference type="Gene3D" id="3.30.230.10">
    <property type="match status" value="1"/>
</dbReference>
<keyword evidence="4 7" id="KW-0255">Endonuclease</keyword>
<keyword evidence="3 7" id="KW-0540">Nuclease</keyword>
<comment type="similarity">
    <text evidence="7">Belongs to the RnpA family.</text>
</comment>
<comment type="caution">
    <text evidence="9">The sequence shown here is derived from an EMBL/GenBank/DDBJ whole genome shotgun (WGS) entry which is preliminary data.</text>
</comment>
<dbReference type="NCBIfam" id="TIGR00188">
    <property type="entry name" value="rnpA"/>
    <property type="match status" value="1"/>
</dbReference>
<dbReference type="GO" id="GO:0001682">
    <property type="term" value="P:tRNA 5'-leader removal"/>
    <property type="evidence" value="ECO:0007669"/>
    <property type="project" value="UniProtKB-UniRule"/>
</dbReference>
<gene>
    <name evidence="7" type="primary">rnpA</name>
    <name evidence="9" type="ORF">BTO18_15025</name>
</gene>
<evidence type="ECO:0000256" key="1">
    <source>
        <dbReference type="ARBA" id="ARBA00002663"/>
    </source>
</evidence>
<dbReference type="AlphaFoldDB" id="A0A2S7WS43"/>
<dbReference type="InterPro" id="IPR020539">
    <property type="entry name" value="RNase_P_CS"/>
</dbReference>
<evidence type="ECO:0000256" key="4">
    <source>
        <dbReference type="ARBA" id="ARBA00022759"/>
    </source>
</evidence>
<dbReference type="GO" id="GO:0030677">
    <property type="term" value="C:ribonuclease P complex"/>
    <property type="evidence" value="ECO:0007669"/>
    <property type="project" value="TreeGrafter"/>
</dbReference>
<dbReference type="Proteomes" id="UP000238882">
    <property type="component" value="Unassembled WGS sequence"/>
</dbReference>
<dbReference type="PANTHER" id="PTHR33992:SF1">
    <property type="entry name" value="RIBONUCLEASE P PROTEIN COMPONENT"/>
    <property type="match status" value="1"/>
</dbReference>
<proteinExistence type="inferred from homology"/>
<dbReference type="EC" id="3.1.26.5" evidence="7 8"/>
<dbReference type="GO" id="GO:0000049">
    <property type="term" value="F:tRNA binding"/>
    <property type="evidence" value="ECO:0007669"/>
    <property type="project" value="UniProtKB-UniRule"/>
</dbReference>
<dbReference type="InterPro" id="IPR020568">
    <property type="entry name" value="Ribosomal_Su5_D2-typ_SF"/>
</dbReference>
<evidence type="ECO:0000256" key="2">
    <source>
        <dbReference type="ARBA" id="ARBA00022694"/>
    </source>
</evidence>
<accession>A0A2S7WS43</accession>
<dbReference type="PANTHER" id="PTHR33992">
    <property type="entry name" value="RIBONUCLEASE P PROTEIN COMPONENT"/>
    <property type="match status" value="1"/>
</dbReference>
<dbReference type="GO" id="GO:0004526">
    <property type="term" value="F:ribonuclease P activity"/>
    <property type="evidence" value="ECO:0007669"/>
    <property type="project" value="UniProtKB-UniRule"/>
</dbReference>
<reference evidence="9 10" key="1">
    <citation type="submission" date="2016-12" db="EMBL/GenBank/DDBJ databases">
        <title>Trade-off between light-utilization and light-protection in marine flavobacteria.</title>
        <authorList>
            <person name="Kumagai Y."/>
            <person name="Yoshizawa S."/>
            <person name="Kogure K."/>
            <person name="Iwasaki W."/>
        </authorList>
    </citation>
    <scope>NUCLEOTIDE SEQUENCE [LARGE SCALE GENOMIC DNA]</scope>
    <source>
        <strain evidence="9 10">NBRC 108759</strain>
    </source>
</reference>
<name>A0A2S7WS43_9FLAO</name>
<evidence type="ECO:0000313" key="9">
    <source>
        <dbReference type="EMBL" id="PQJ80404.1"/>
    </source>
</evidence>
<dbReference type="SUPFAM" id="SSF54211">
    <property type="entry name" value="Ribosomal protein S5 domain 2-like"/>
    <property type="match status" value="1"/>
</dbReference>
<evidence type="ECO:0000256" key="5">
    <source>
        <dbReference type="ARBA" id="ARBA00022801"/>
    </source>
</evidence>
<evidence type="ECO:0000256" key="7">
    <source>
        <dbReference type="HAMAP-Rule" id="MF_00227"/>
    </source>
</evidence>
<dbReference type="OrthoDB" id="1524972at2"/>
<protein>
    <recommendedName>
        <fullName evidence="7 8">Ribonuclease P protein component</fullName>
        <shortName evidence="7">RNase P protein</shortName>
        <shortName evidence="7">RNaseP protein</shortName>
        <ecNumber evidence="7 8">3.1.26.5</ecNumber>
    </recommendedName>
    <alternativeName>
        <fullName evidence="7">Protein C5</fullName>
    </alternativeName>
</protein>
<comment type="function">
    <text evidence="1 7">RNaseP catalyzes the removal of the 5'-leader sequence from pre-tRNA to produce the mature 5'-terminus. It can also cleave other RNA substrates such as 4.5S RNA. The protein component plays an auxiliary but essential role in vivo by binding to the 5'-leader sequence and broadening the substrate specificity of the ribozyme.</text>
</comment>
<comment type="subunit">
    <text evidence="7">Consists of a catalytic RNA component (M1 or rnpB) and a protein subunit.</text>
</comment>
<dbReference type="HAMAP" id="MF_00227">
    <property type="entry name" value="RNase_P"/>
    <property type="match status" value="1"/>
</dbReference>
<evidence type="ECO:0000256" key="3">
    <source>
        <dbReference type="ARBA" id="ARBA00022722"/>
    </source>
</evidence>
<comment type="catalytic activity">
    <reaction evidence="7">
        <text>Endonucleolytic cleavage of RNA, removing 5'-extranucleotides from tRNA precursor.</text>
        <dbReference type="EC" id="3.1.26.5"/>
    </reaction>
</comment>
<keyword evidence="10" id="KW-1185">Reference proteome</keyword>
<dbReference type="EMBL" id="MSCN01000001">
    <property type="protein sequence ID" value="PQJ80404.1"/>
    <property type="molecule type" value="Genomic_DNA"/>
</dbReference>
<dbReference type="InterPro" id="IPR014721">
    <property type="entry name" value="Ribsml_uS5_D2-typ_fold_subgr"/>
</dbReference>
<keyword evidence="5 7" id="KW-0378">Hydrolase</keyword>
<evidence type="ECO:0000256" key="8">
    <source>
        <dbReference type="NCBIfam" id="TIGR00188"/>
    </source>
</evidence>